<proteinExistence type="predicted"/>
<dbReference type="Proteomes" id="UP001153292">
    <property type="component" value="Chromosome 29"/>
</dbReference>
<evidence type="ECO:0000256" key="3">
    <source>
        <dbReference type="ARBA" id="ARBA00022670"/>
    </source>
</evidence>
<comment type="subcellular location">
    <subcellularLocation>
        <location evidence="1">Secreted</location>
    </subcellularLocation>
</comment>
<organism evidence="9 10">
    <name type="scientific">Chilo suppressalis</name>
    <name type="common">Asiatic rice borer moth</name>
    <dbReference type="NCBI Taxonomy" id="168631"/>
    <lineage>
        <taxon>Eukaryota</taxon>
        <taxon>Metazoa</taxon>
        <taxon>Ecdysozoa</taxon>
        <taxon>Arthropoda</taxon>
        <taxon>Hexapoda</taxon>
        <taxon>Insecta</taxon>
        <taxon>Pterygota</taxon>
        <taxon>Neoptera</taxon>
        <taxon>Endopterygota</taxon>
        <taxon>Lepidoptera</taxon>
        <taxon>Glossata</taxon>
        <taxon>Ditrysia</taxon>
        <taxon>Pyraloidea</taxon>
        <taxon>Crambidae</taxon>
        <taxon>Crambinae</taxon>
        <taxon>Chilo</taxon>
    </lineage>
</organism>
<feature type="domain" description="Peptidase S1" evidence="8">
    <location>
        <begin position="77"/>
        <end position="323"/>
    </location>
</feature>
<dbReference type="InterPro" id="IPR050127">
    <property type="entry name" value="Serine_Proteases_S1"/>
</dbReference>
<dbReference type="InterPro" id="IPR018114">
    <property type="entry name" value="TRYPSIN_HIS"/>
</dbReference>
<dbReference type="PROSITE" id="PS00134">
    <property type="entry name" value="TRYPSIN_HIS"/>
    <property type="match status" value="1"/>
</dbReference>
<dbReference type="InterPro" id="IPR009003">
    <property type="entry name" value="Peptidase_S1_PA"/>
</dbReference>
<dbReference type="PRINTS" id="PR00722">
    <property type="entry name" value="CHYMOTRYPSIN"/>
</dbReference>
<name>A0ABN8B9V0_CHISP</name>
<dbReference type="EMBL" id="OU963922">
    <property type="protein sequence ID" value="CAH0404435.1"/>
    <property type="molecule type" value="Genomic_DNA"/>
</dbReference>
<gene>
    <name evidence="9" type="ORF">CHILSU_LOCUS7769</name>
</gene>
<evidence type="ECO:0000256" key="1">
    <source>
        <dbReference type="ARBA" id="ARBA00004613"/>
    </source>
</evidence>
<keyword evidence="5 7" id="KW-0720">Serine protease</keyword>
<dbReference type="PANTHER" id="PTHR24264">
    <property type="entry name" value="TRYPSIN-RELATED"/>
    <property type="match status" value="1"/>
</dbReference>
<evidence type="ECO:0000256" key="2">
    <source>
        <dbReference type="ARBA" id="ARBA00022525"/>
    </source>
</evidence>
<dbReference type="InterPro" id="IPR001314">
    <property type="entry name" value="Peptidase_S1A"/>
</dbReference>
<dbReference type="PANTHER" id="PTHR24264:SF65">
    <property type="entry name" value="SRCR DOMAIN-CONTAINING PROTEIN"/>
    <property type="match status" value="1"/>
</dbReference>
<evidence type="ECO:0000256" key="6">
    <source>
        <dbReference type="ARBA" id="ARBA00023157"/>
    </source>
</evidence>
<evidence type="ECO:0000256" key="5">
    <source>
        <dbReference type="ARBA" id="ARBA00022825"/>
    </source>
</evidence>
<dbReference type="Pfam" id="PF00089">
    <property type="entry name" value="Trypsin"/>
    <property type="match status" value="1"/>
</dbReference>
<dbReference type="InterPro" id="IPR001254">
    <property type="entry name" value="Trypsin_dom"/>
</dbReference>
<dbReference type="Gene3D" id="2.40.10.10">
    <property type="entry name" value="Trypsin-like serine proteases"/>
    <property type="match status" value="1"/>
</dbReference>
<sequence length="331" mass="36341">MILAAIFLFNFVNAEYFLNRVNHMEFYNRNRTRPSKAFSSFSTNYFNQNSVSMTGKGEKVQCGTRIVDFNPRRTGKIVGGTETPYGAYPWQVEIQMLDVDKLTFEHHCGGAVIAERLVLSAAHCFDKQPLQLDHLRLVVGEHKLKVQDKHEARFHAEKVVPHPDFRKNGPHSNDIALVVVSRSGQGVQFNSHVRPICLPDTADSAGKWCSVSGWGYQAEGTESFAPILRAASVPVLDLGTCRKDQVLGGRQQAILDSMLCAGVLSGGVDACRGDSGGPLACKSTNKWQLHGVVSWGSGCARRARPGVYTRVASYVPWIKATAKALGHKIST</sequence>
<dbReference type="PROSITE" id="PS50240">
    <property type="entry name" value="TRYPSIN_DOM"/>
    <property type="match status" value="1"/>
</dbReference>
<dbReference type="InterPro" id="IPR033116">
    <property type="entry name" value="TRYPSIN_SER"/>
</dbReference>
<keyword evidence="4 7" id="KW-0378">Hydrolase</keyword>
<evidence type="ECO:0000313" key="9">
    <source>
        <dbReference type="EMBL" id="CAH0404435.1"/>
    </source>
</evidence>
<evidence type="ECO:0000313" key="10">
    <source>
        <dbReference type="Proteomes" id="UP001153292"/>
    </source>
</evidence>
<keyword evidence="6" id="KW-1015">Disulfide bond</keyword>
<dbReference type="SUPFAM" id="SSF50494">
    <property type="entry name" value="Trypsin-like serine proteases"/>
    <property type="match status" value="1"/>
</dbReference>
<dbReference type="CDD" id="cd00190">
    <property type="entry name" value="Tryp_SPc"/>
    <property type="match status" value="1"/>
</dbReference>
<dbReference type="PROSITE" id="PS00135">
    <property type="entry name" value="TRYPSIN_SER"/>
    <property type="match status" value="1"/>
</dbReference>
<keyword evidence="3 7" id="KW-0645">Protease</keyword>
<reference evidence="9" key="1">
    <citation type="submission" date="2021-12" db="EMBL/GenBank/DDBJ databases">
        <authorList>
            <person name="King R."/>
        </authorList>
    </citation>
    <scope>NUCLEOTIDE SEQUENCE</scope>
</reference>
<evidence type="ECO:0000256" key="7">
    <source>
        <dbReference type="RuleBase" id="RU363034"/>
    </source>
</evidence>
<dbReference type="SMART" id="SM00020">
    <property type="entry name" value="Tryp_SPc"/>
    <property type="match status" value="1"/>
</dbReference>
<keyword evidence="10" id="KW-1185">Reference proteome</keyword>
<evidence type="ECO:0000259" key="8">
    <source>
        <dbReference type="PROSITE" id="PS50240"/>
    </source>
</evidence>
<protein>
    <recommendedName>
        <fullName evidence="8">Peptidase S1 domain-containing protein</fullName>
    </recommendedName>
</protein>
<accession>A0ABN8B9V0</accession>
<evidence type="ECO:0000256" key="4">
    <source>
        <dbReference type="ARBA" id="ARBA00022801"/>
    </source>
</evidence>
<dbReference type="InterPro" id="IPR043504">
    <property type="entry name" value="Peptidase_S1_PA_chymotrypsin"/>
</dbReference>
<keyword evidence="2" id="KW-0964">Secreted</keyword>